<evidence type="ECO:0000313" key="3">
    <source>
        <dbReference type="Proteomes" id="UP001596473"/>
    </source>
</evidence>
<feature type="signal peptide" evidence="1">
    <location>
        <begin position="1"/>
        <end position="30"/>
    </location>
</feature>
<name>A0ABW2R326_9NEIS</name>
<dbReference type="EMBL" id="JBHTBQ010000046">
    <property type="protein sequence ID" value="MFC7422224.1"/>
    <property type="molecule type" value="Genomic_DNA"/>
</dbReference>
<reference evidence="3" key="1">
    <citation type="journal article" date="2019" name="Int. J. Syst. Evol. Microbiol.">
        <title>The Global Catalogue of Microorganisms (GCM) 10K type strain sequencing project: providing services to taxonomists for standard genome sequencing and annotation.</title>
        <authorList>
            <consortium name="The Broad Institute Genomics Platform"/>
            <consortium name="The Broad Institute Genome Sequencing Center for Infectious Disease"/>
            <person name="Wu L."/>
            <person name="Ma J."/>
        </authorList>
    </citation>
    <scope>NUCLEOTIDE SEQUENCE [LARGE SCALE GENOMIC DNA]</scope>
    <source>
        <strain evidence="3">CCUG 62945</strain>
    </source>
</reference>
<accession>A0ABW2R326</accession>
<gene>
    <name evidence="2" type="ORF">ACFQNF_20400</name>
</gene>
<keyword evidence="3" id="KW-1185">Reference proteome</keyword>
<dbReference type="Proteomes" id="UP001596473">
    <property type="component" value="Unassembled WGS sequence"/>
</dbReference>
<evidence type="ECO:0000256" key="1">
    <source>
        <dbReference type="SAM" id="SignalP"/>
    </source>
</evidence>
<dbReference type="RefSeq" id="WP_380190175.1">
    <property type="nucleotide sequence ID" value="NZ_JBHTBQ010000046.1"/>
</dbReference>
<keyword evidence="1" id="KW-0732">Signal</keyword>
<comment type="caution">
    <text evidence="2">The sequence shown here is derived from an EMBL/GenBank/DDBJ whole genome shotgun (WGS) entry which is preliminary data.</text>
</comment>
<evidence type="ECO:0008006" key="4">
    <source>
        <dbReference type="Google" id="ProtNLM"/>
    </source>
</evidence>
<evidence type="ECO:0000313" key="2">
    <source>
        <dbReference type="EMBL" id="MFC7422224.1"/>
    </source>
</evidence>
<organism evidence="2 3">
    <name type="scientific">Iodobacter arcticus</name>
    <dbReference type="NCBI Taxonomy" id="590593"/>
    <lineage>
        <taxon>Bacteria</taxon>
        <taxon>Pseudomonadati</taxon>
        <taxon>Pseudomonadota</taxon>
        <taxon>Betaproteobacteria</taxon>
        <taxon>Neisseriales</taxon>
        <taxon>Chitinibacteraceae</taxon>
        <taxon>Iodobacter</taxon>
    </lineage>
</organism>
<sequence length="493" mass="53290">MRLLNRWRGSACIGGAAGLLLGVLGAAANAACPTWAGVPVLQPIIPCDSQGTNQNAFNNLAWQQFITLNWVADPSLPGQPDNSVPAAAFGVAGSLNPVVWESYKESSEVFRPNGAPPLPWANKQETPLAMRSLMKSKTLKATSALGVKGLYLTSKFGASPVPPLKDIAEAGTNGAWLTAQPKMNNYVTLFEKRLNQDEYNYINQNQLYVANKQPAFATTQGLNLPDGSATFSTYGTVGAIEIKAAWIELDDPTLWPMFKTSKAWVSYPITGGGNTTPKQVTVGLVALHIIRKTPNAQQFMWSTFEHVYNAPSKNELSAPPLSWYTYYNLSCNPATDYYKCVQNKMPVVGTDPYSAPVQVVRTTPISNTTANNIAALNSNTWATIKAANPSSVFLNYQLVNVLWPNNNTPIYPGATSPLPDGNAQPPVAQQPVANTILETYHQDINCLSCHTGATVAGQQQTLASDYSFLFSEASNPATQSKKSKSKLMRVKLP</sequence>
<protein>
    <recommendedName>
        <fullName evidence="4">Cytochrome c family protein</fullName>
    </recommendedName>
</protein>
<feature type="chain" id="PRO_5047343858" description="Cytochrome c family protein" evidence="1">
    <location>
        <begin position="31"/>
        <end position="493"/>
    </location>
</feature>
<proteinExistence type="predicted"/>